<feature type="domain" description="ABC transmembrane type-1" evidence="9">
    <location>
        <begin position="60"/>
        <end position="268"/>
    </location>
</feature>
<sequence>MKKRTYFAALLPFLILAGMFEILPVFTIIVKSFMPESGDPGFTLQNYINIFSKPLYLTAIKNSLIISVVSAVIGLAVAFVGGRAACEKGGRPKRIFMSVLNMVSNFSGVPLAFSFIILLGNAGVITILGRNLGIDAIADFPLYTVWGLMLTYVYFQIPLATLLLIPSFDSIRNEWKEAVSLMGGNSAVFWRRVGIPVLMPSILGTFSTLFANAVSAYATAYALLMNNFSILPVRISEQFTGDVVQRPQFGSALAVVLMLMMTLSILITQSLTQKRGGGKNEKK</sequence>
<evidence type="ECO:0000259" key="9">
    <source>
        <dbReference type="PROSITE" id="PS50928"/>
    </source>
</evidence>
<keyword evidence="3" id="KW-0813">Transport</keyword>
<protein>
    <submittedName>
        <fullName evidence="10">ABC transporter permease subunit</fullName>
    </submittedName>
</protein>
<feature type="transmembrane region" description="Helical" evidence="8">
    <location>
        <begin position="140"/>
        <end position="165"/>
    </location>
</feature>
<dbReference type="CDD" id="cd06261">
    <property type="entry name" value="TM_PBP2"/>
    <property type="match status" value="1"/>
</dbReference>
<evidence type="ECO:0000256" key="5">
    <source>
        <dbReference type="ARBA" id="ARBA00022692"/>
    </source>
</evidence>
<dbReference type="GO" id="GO:0005886">
    <property type="term" value="C:plasma membrane"/>
    <property type="evidence" value="ECO:0007669"/>
    <property type="project" value="UniProtKB-SubCell"/>
</dbReference>
<feature type="transmembrane region" description="Helical" evidence="8">
    <location>
        <begin position="7"/>
        <end position="30"/>
    </location>
</feature>
<dbReference type="EMBL" id="JAQLGM010000081">
    <property type="protein sequence ID" value="MDB2002605.1"/>
    <property type="molecule type" value="Genomic_DNA"/>
</dbReference>
<feature type="transmembrane region" description="Helical" evidence="8">
    <location>
        <begin position="64"/>
        <end position="85"/>
    </location>
</feature>
<feature type="transmembrane region" description="Helical" evidence="8">
    <location>
        <begin position="201"/>
        <end position="224"/>
    </location>
</feature>
<dbReference type="SUPFAM" id="SSF161098">
    <property type="entry name" value="MetI-like"/>
    <property type="match status" value="1"/>
</dbReference>
<keyword evidence="6 8" id="KW-1133">Transmembrane helix</keyword>
<organism evidence="10 11">
    <name type="scientific">Clostridium symbiosum</name>
    <name type="common">Bacteroides symbiosus</name>
    <dbReference type="NCBI Taxonomy" id="1512"/>
    <lineage>
        <taxon>Bacteria</taxon>
        <taxon>Bacillati</taxon>
        <taxon>Bacillota</taxon>
        <taxon>Clostridia</taxon>
        <taxon>Lachnospirales</taxon>
        <taxon>Lachnospiraceae</taxon>
        <taxon>Otoolea</taxon>
    </lineage>
</organism>
<dbReference type="GO" id="GO:0055085">
    <property type="term" value="P:transmembrane transport"/>
    <property type="evidence" value="ECO:0007669"/>
    <property type="project" value="InterPro"/>
</dbReference>
<dbReference type="Gene3D" id="1.10.3720.10">
    <property type="entry name" value="MetI-like"/>
    <property type="match status" value="1"/>
</dbReference>
<keyword evidence="5 8" id="KW-0812">Transmembrane</keyword>
<keyword evidence="4" id="KW-1003">Cell membrane</keyword>
<evidence type="ECO:0000256" key="8">
    <source>
        <dbReference type="SAM" id="Phobius"/>
    </source>
</evidence>
<comment type="similarity">
    <text evidence="2">Belongs to the binding-protein-dependent transport system permease family. CysTW subfamily.</text>
</comment>
<evidence type="ECO:0000256" key="4">
    <source>
        <dbReference type="ARBA" id="ARBA00022475"/>
    </source>
</evidence>
<name>A0AAW6AZN5_CLOSY</name>
<keyword evidence="7 8" id="KW-0472">Membrane</keyword>
<dbReference type="RefSeq" id="WP_009297211.1">
    <property type="nucleotide sequence ID" value="NZ_BAABZD010000008.1"/>
</dbReference>
<reference evidence="10" key="1">
    <citation type="submission" date="2023-01" db="EMBL/GenBank/DDBJ databases">
        <title>Human gut microbiome strain richness.</title>
        <authorList>
            <person name="Chen-Liaw A."/>
        </authorList>
    </citation>
    <scope>NUCLEOTIDE SEQUENCE</scope>
    <source>
        <strain evidence="10">B1_m1001713B170214d0_201011</strain>
    </source>
</reference>
<evidence type="ECO:0000256" key="1">
    <source>
        <dbReference type="ARBA" id="ARBA00004651"/>
    </source>
</evidence>
<feature type="transmembrane region" description="Helical" evidence="8">
    <location>
        <begin position="249"/>
        <end position="267"/>
    </location>
</feature>
<evidence type="ECO:0000313" key="10">
    <source>
        <dbReference type="EMBL" id="MDB2002605.1"/>
    </source>
</evidence>
<comment type="caution">
    <text evidence="10">The sequence shown here is derived from an EMBL/GenBank/DDBJ whole genome shotgun (WGS) entry which is preliminary data.</text>
</comment>
<comment type="subcellular location">
    <subcellularLocation>
        <location evidence="1">Cell membrane</location>
        <topology evidence="1">Multi-pass membrane protein</topology>
    </subcellularLocation>
</comment>
<evidence type="ECO:0000256" key="3">
    <source>
        <dbReference type="ARBA" id="ARBA00022448"/>
    </source>
</evidence>
<proteinExistence type="inferred from homology"/>
<gene>
    <name evidence="10" type="ORF">PM006_20595</name>
</gene>
<dbReference type="InterPro" id="IPR035906">
    <property type="entry name" value="MetI-like_sf"/>
</dbReference>
<evidence type="ECO:0000313" key="11">
    <source>
        <dbReference type="Proteomes" id="UP001300871"/>
    </source>
</evidence>
<dbReference type="AlphaFoldDB" id="A0AAW6AZN5"/>
<evidence type="ECO:0000256" key="7">
    <source>
        <dbReference type="ARBA" id="ARBA00023136"/>
    </source>
</evidence>
<feature type="transmembrane region" description="Helical" evidence="8">
    <location>
        <begin position="106"/>
        <end position="128"/>
    </location>
</feature>
<evidence type="ECO:0000256" key="6">
    <source>
        <dbReference type="ARBA" id="ARBA00022989"/>
    </source>
</evidence>
<evidence type="ECO:0000256" key="2">
    <source>
        <dbReference type="ARBA" id="ARBA00007069"/>
    </source>
</evidence>
<dbReference type="PANTHER" id="PTHR42929">
    <property type="entry name" value="INNER MEMBRANE ABC TRANSPORTER PERMEASE PROTEIN YDCU-RELATED-RELATED"/>
    <property type="match status" value="1"/>
</dbReference>
<dbReference type="Proteomes" id="UP001300871">
    <property type="component" value="Unassembled WGS sequence"/>
</dbReference>
<accession>A0AAW6AZN5</accession>
<dbReference type="PANTHER" id="PTHR42929:SF1">
    <property type="entry name" value="INNER MEMBRANE ABC TRANSPORTER PERMEASE PROTEIN YDCU-RELATED"/>
    <property type="match status" value="1"/>
</dbReference>
<dbReference type="InterPro" id="IPR000515">
    <property type="entry name" value="MetI-like"/>
</dbReference>
<dbReference type="PROSITE" id="PS50928">
    <property type="entry name" value="ABC_TM1"/>
    <property type="match status" value="1"/>
</dbReference>